<evidence type="ECO:0000256" key="1">
    <source>
        <dbReference type="SAM" id="MobiDB-lite"/>
    </source>
</evidence>
<evidence type="ECO:0000313" key="3">
    <source>
        <dbReference type="Proteomes" id="UP000298652"/>
    </source>
</evidence>
<sequence>MISSSRNRVDARTETPRNHPNPVEETRVVSSGIHLDPVRRHHHADGGSKQGRNSSPARRPLLRSLTGINRGAPLIPRPSLLCPQSIPNI</sequence>
<organism evidence="2 3">
    <name type="scientific">Setaria viridis</name>
    <name type="common">Green bristlegrass</name>
    <name type="synonym">Setaria italica subsp. viridis</name>
    <dbReference type="NCBI Taxonomy" id="4556"/>
    <lineage>
        <taxon>Eukaryota</taxon>
        <taxon>Viridiplantae</taxon>
        <taxon>Streptophyta</taxon>
        <taxon>Embryophyta</taxon>
        <taxon>Tracheophyta</taxon>
        <taxon>Spermatophyta</taxon>
        <taxon>Magnoliopsida</taxon>
        <taxon>Liliopsida</taxon>
        <taxon>Poales</taxon>
        <taxon>Poaceae</taxon>
        <taxon>PACMAD clade</taxon>
        <taxon>Panicoideae</taxon>
        <taxon>Panicodae</taxon>
        <taxon>Paniceae</taxon>
        <taxon>Cenchrinae</taxon>
        <taxon>Setaria</taxon>
    </lineage>
</organism>
<dbReference type="Gramene" id="TKW16356">
    <property type="protein sequence ID" value="TKW16356"/>
    <property type="gene ID" value="SEVIR_5G294866v2"/>
</dbReference>
<dbReference type="AlphaFoldDB" id="A0A4V6D727"/>
<accession>A0A4V6D727</accession>
<evidence type="ECO:0000313" key="2">
    <source>
        <dbReference type="EMBL" id="TKW16356.1"/>
    </source>
</evidence>
<protein>
    <submittedName>
        <fullName evidence="2">Uncharacterized protein</fullName>
    </submittedName>
</protein>
<feature type="compositionally biased region" description="Basic and acidic residues" evidence="1">
    <location>
        <begin position="7"/>
        <end position="27"/>
    </location>
</feature>
<gene>
    <name evidence="2" type="ORF">SEVIR_5G294866v2</name>
</gene>
<name>A0A4V6D727_SETVI</name>
<dbReference type="Proteomes" id="UP000298652">
    <property type="component" value="Chromosome 5"/>
</dbReference>
<keyword evidence="3" id="KW-1185">Reference proteome</keyword>
<reference evidence="2" key="1">
    <citation type="submission" date="2019-03" db="EMBL/GenBank/DDBJ databases">
        <title>WGS assembly of Setaria viridis.</title>
        <authorList>
            <person name="Huang P."/>
            <person name="Jenkins J."/>
            <person name="Grimwood J."/>
            <person name="Barry K."/>
            <person name="Healey A."/>
            <person name="Mamidi S."/>
            <person name="Sreedasyam A."/>
            <person name="Shu S."/>
            <person name="Feldman M."/>
            <person name="Wu J."/>
            <person name="Yu Y."/>
            <person name="Chen C."/>
            <person name="Johnson J."/>
            <person name="Rokhsar D."/>
            <person name="Baxter I."/>
            <person name="Schmutz J."/>
            <person name="Brutnell T."/>
            <person name="Kellogg E."/>
        </authorList>
    </citation>
    <scope>NUCLEOTIDE SEQUENCE [LARGE SCALE GENOMIC DNA]</scope>
</reference>
<feature type="region of interest" description="Disordered" evidence="1">
    <location>
        <begin position="1"/>
        <end position="89"/>
    </location>
</feature>
<dbReference type="EMBL" id="CM016556">
    <property type="protein sequence ID" value="TKW16356.1"/>
    <property type="molecule type" value="Genomic_DNA"/>
</dbReference>
<proteinExistence type="predicted"/>